<gene>
    <name evidence="1" type="ORF">dnm_007670</name>
</gene>
<reference evidence="1" key="1">
    <citation type="journal article" date="2021" name="Microb. Physiol.">
        <title>Proteogenomic Insights into the Physiology of Marine, Sulfate-Reducing, Filamentous Desulfonema limicola and Desulfonema magnum.</title>
        <authorList>
            <person name="Schnaars V."/>
            <person name="Wohlbrand L."/>
            <person name="Scheve S."/>
            <person name="Hinrichs C."/>
            <person name="Reinhardt R."/>
            <person name="Rabus R."/>
        </authorList>
    </citation>
    <scope>NUCLEOTIDE SEQUENCE</scope>
    <source>
        <strain evidence="1">4be13</strain>
    </source>
</reference>
<dbReference type="AlphaFoldDB" id="A0A975BG34"/>
<proteinExistence type="predicted"/>
<evidence type="ECO:0000313" key="1">
    <source>
        <dbReference type="EMBL" id="QTA84767.1"/>
    </source>
</evidence>
<accession>A0A975BG34</accession>
<dbReference type="EMBL" id="CP061800">
    <property type="protein sequence ID" value="QTA84767.1"/>
    <property type="molecule type" value="Genomic_DNA"/>
</dbReference>
<dbReference type="KEGG" id="dmm:dnm_007670"/>
<sequence length="102" mass="11053">MFSMLIFFCFHNASVRALFSHTSFPGAPLPVKIAEPRHVGQFFKLSESWAISDNLKNCLTWARESGAGGFILSADGNSPFEGAGGGCVFSYPPMRPPLILLS</sequence>
<name>A0A975BG34_9BACT</name>
<protein>
    <submittedName>
        <fullName evidence="1">Uncharacterized protein</fullName>
    </submittedName>
</protein>
<evidence type="ECO:0000313" key="2">
    <source>
        <dbReference type="Proteomes" id="UP000663722"/>
    </source>
</evidence>
<dbReference type="Proteomes" id="UP000663722">
    <property type="component" value="Chromosome"/>
</dbReference>
<keyword evidence="2" id="KW-1185">Reference proteome</keyword>
<organism evidence="1 2">
    <name type="scientific">Desulfonema magnum</name>
    <dbReference type="NCBI Taxonomy" id="45655"/>
    <lineage>
        <taxon>Bacteria</taxon>
        <taxon>Pseudomonadati</taxon>
        <taxon>Thermodesulfobacteriota</taxon>
        <taxon>Desulfobacteria</taxon>
        <taxon>Desulfobacterales</taxon>
        <taxon>Desulfococcaceae</taxon>
        <taxon>Desulfonema</taxon>
    </lineage>
</organism>